<dbReference type="RefSeq" id="YP_010050922.1">
    <property type="nucleotide sequence ID" value="NC_054435.1"/>
</dbReference>
<sequence length="167" mass="18874">MTSLRAIVASTPDVIAALRSATVLDRSAPATDEPDESKQVFSYGPKAPCDTDLIDFADREAAFLVNAAELVADDRGEPVRIAGMWRQFGGFGDPIGLRYDDLRPVLFAVELFEGWFDRGWHHDRFEADMRKVRRRTVKRFDWLAAEFSADADEDDEKQDEQLALHIV</sequence>
<keyword evidence="2" id="KW-1185">Reference proteome</keyword>
<dbReference type="Proteomes" id="UP000318136">
    <property type="component" value="Segment"/>
</dbReference>
<proteinExistence type="predicted"/>
<protein>
    <submittedName>
        <fullName evidence="1">Uncharacterized protein</fullName>
    </submittedName>
</protein>
<reference evidence="1 2" key="1">
    <citation type="submission" date="2019-05" db="EMBL/GenBank/DDBJ databases">
        <authorList>
            <person name="Bordelon H.A."/>
            <person name="Brister E.M."/>
            <person name="Bryans A.M."/>
            <person name="Calk A.E."/>
            <person name="Capers C."/>
            <person name="Corrent J.M."/>
            <person name="Delphin C.N."/>
            <person name="Erbelding G.W."/>
            <person name="Gottschalck B.A."/>
            <person name="Hale B.T."/>
            <person name="Jones N.T."/>
            <person name="Mire A.R."/>
            <person name="Perkins A.R."/>
            <person name="Quackenbush R.D."/>
            <person name="Rogers C.S."/>
            <person name="Stewart N.C."/>
            <person name="Threeton H.N."/>
            <person name="Wiggins Z.F."/>
            <person name="Hancock A.M."/>
            <person name="Gissendanner C.R."/>
            <person name="Findley A.M."/>
            <person name="Wills S.J."/>
            <person name="Clifford K.A."/>
            <person name="Elmore F.L."/>
            <person name="Knight M.S."/>
            <person name="Le K."/>
            <person name="Lobaina D."/>
            <person name="Nougues D."/>
            <person name="Salama A."/>
            <person name="Stoeber S.D."/>
            <person name="Sweeney K.J."/>
            <person name="Truong T.G."/>
            <person name="Alvaro L.E."/>
            <person name="Isern S."/>
            <person name="Michael S.F."/>
            <person name="Monti D.L."/>
            <person name="Garlena R.A."/>
            <person name="Russell D.A."/>
            <person name="Pope W.H."/>
            <person name="Jacobs-Sera D."/>
            <person name="Hatfull G.F."/>
        </authorList>
    </citation>
    <scope>NUCLEOTIDE SEQUENCE [LARGE SCALE GENOMIC DNA]</scope>
</reference>
<dbReference type="EMBL" id="MN010758">
    <property type="protein sequence ID" value="QDH85091.1"/>
    <property type="molecule type" value="Genomic_DNA"/>
</dbReference>
<dbReference type="GeneID" id="63911660"/>
<gene>
    <name evidence="1" type="primary">54</name>
    <name evidence="1" type="ORF">SEA_DARDANUS_54</name>
</gene>
<evidence type="ECO:0000313" key="2">
    <source>
        <dbReference type="Proteomes" id="UP000318136"/>
    </source>
</evidence>
<accession>A0A514CX75</accession>
<dbReference type="KEGG" id="vg:63911660"/>
<organism evidence="1 2">
    <name type="scientific">Gordonia phage Dardanus</name>
    <dbReference type="NCBI Taxonomy" id="2588489"/>
    <lineage>
        <taxon>Viruses</taxon>
        <taxon>Duplodnaviria</taxon>
        <taxon>Heunggongvirae</taxon>
        <taxon>Uroviricota</taxon>
        <taxon>Caudoviricetes</taxon>
        <taxon>Ruthgordonvirinae</taxon>
        <taxon>Dardanusvirus</taxon>
        <taxon>Dardanusvirus dardanus</taxon>
    </lineage>
</organism>
<evidence type="ECO:0000313" key="1">
    <source>
        <dbReference type="EMBL" id="QDH85091.1"/>
    </source>
</evidence>
<name>A0A514CX75_9CAUD</name>